<keyword evidence="2" id="KW-0472">Membrane</keyword>
<evidence type="ECO:0000256" key="1">
    <source>
        <dbReference type="ARBA" id="ARBA00038101"/>
    </source>
</evidence>
<dbReference type="Proteomes" id="UP000551758">
    <property type="component" value="Unassembled WGS sequence"/>
</dbReference>
<reference evidence="3 4" key="1">
    <citation type="journal article" date="2020" name="Mol. Biol. Evol.">
        <title>Interspecific Gene Flow and the Evolution of Specialization in Black and White Rhinoceros.</title>
        <authorList>
            <person name="Moodley Y."/>
            <person name="Westbury M.V."/>
            <person name="Russo I.M."/>
            <person name="Gopalakrishnan S."/>
            <person name="Rakotoarivelo A."/>
            <person name="Olsen R.A."/>
            <person name="Prost S."/>
            <person name="Tunstall T."/>
            <person name="Ryder O.A."/>
            <person name="Dalen L."/>
            <person name="Bruford M.W."/>
        </authorList>
    </citation>
    <scope>NUCLEOTIDE SEQUENCE [LARGE SCALE GENOMIC DNA]</scope>
    <source>
        <strain evidence="3">SBR-YM</strain>
        <tissue evidence="3">Skin</tissue>
    </source>
</reference>
<accession>A0A7J7FA84</accession>
<evidence type="ECO:0000313" key="3">
    <source>
        <dbReference type="EMBL" id="KAF5924945.1"/>
    </source>
</evidence>
<keyword evidence="2" id="KW-0812">Transmembrane</keyword>
<dbReference type="SUPFAM" id="SSF81901">
    <property type="entry name" value="HCP-like"/>
    <property type="match status" value="3"/>
</dbReference>
<keyword evidence="4" id="KW-1185">Reference proteome</keyword>
<dbReference type="InterPro" id="IPR050767">
    <property type="entry name" value="Sel1_AlgK"/>
</dbReference>
<dbReference type="GO" id="GO:0005789">
    <property type="term" value="C:endoplasmic reticulum membrane"/>
    <property type="evidence" value="ECO:0007669"/>
    <property type="project" value="TreeGrafter"/>
</dbReference>
<sequence length="792" mass="90435">MPQVTRFSILSTDYKFVVMCFNAWLCSSDDNVVSVNEIKQFLSHTLERRKLNKGINKRENLLEKKKNQHKLRIKGIQNKALLKRNKNHFWQSKSIPTKKQAYKNLTDEGDQLFKMGIKILQQSKSQKQKAEAYILFAKAADMGNLKAMEKTADALLFGNLGTQNITAAIQLYEYLAKEGSYKAQNKFILLKKKKSPENSERMKKKQIAKALGFLSSYGIGMEYNQAKALIYYTFGSAGGSMMSQMILGYRYLSGINVLQNCEVALNHYKKVADYIADKLEKSEGIPVEKVRLTERPENLSSNSEILDWDIYQYYKFLAERGDVQLQVSLGQLHLIGRKGLDQDYYKALYYFLKAAKAGSANAMAFIGKMYLEGNAAAPQNNATAFKYFSMAANKGNAIGLHGLGLLYFYGKGVPVNYAEALKYFQKAAEKGWPNAQFQLGFMYYSGSGVWKDYKLAFKYFYLASQSGQPLAIYYLAEMYATGTGVLRSCRTAVELYKGVCELGHWAEKFLTAYFAYKDGDIDSSLVQYALLAEMGYEVAQSNSAFILESKKAKILEKEKMYPMALLLWNRAAIQGNAFARVKIGDYHYYGYGTKKDYQTAATHYSIAADKYHSAQAMFNLAYMYEHGLGIAKDIHLARRLYDMAAQTSPDAHIPVFFALMKLETVHLLQDILIFNVSLSQISLKSLKTPMSNSWNVSCRQFTMRWKWMKLDNTLGPYWDLFVIGLIVAMLIFLLRNHYRAGVHSHFMRNMLLEFYDFHQSLKRWVLTVQKLAGEKCSPDIELLILEDKDWAD</sequence>
<organism evidence="3 4">
    <name type="scientific">Diceros bicornis minor</name>
    <name type="common">South-central black rhinoceros</name>
    <dbReference type="NCBI Taxonomy" id="77932"/>
    <lineage>
        <taxon>Eukaryota</taxon>
        <taxon>Metazoa</taxon>
        <taxon>Chordata</taxon>
        <taxon>Craniata</taxon>
        <taxon>Vertebrata</taxon>
        <taxon>Euteleostomi</taxon>
        <taxon>Mammalia</taxon>
        <taxon>Eutheria</taxon>
        <taxon>Laurasiatheria</taxon>
        <taxon>Perissodactyla</taxon>
        <taxon>Rhinocerotidae</taxon>
        <taxon>Diceros</taxon>
    </lineage>
</organism>
<keyword evidence="2" id="KW-1133">Transmembrane helix</keyword>
<dbReference type="PANTHER" id="PTHR11102:SF53">
    <property type="entry name" value="PROTEIN SEL-1 HOMOLOG 2"/>
    <property type="match status" value="1"/>
</dbReference>
<comment type="caution">
    <text evidence="3">The sequence shown here is derived from an EMBL/GenBank/DDBJ whole genome shotgun (WGS) entry which is preliminary data.</text>
</comment>
<dbReference type="Gene3D" id="1.25.40.10">
    <property type="entry name" value="Tetratricopeptide repeat domain"/>
    <property type="match status" value="2"/>
</dbReference>
<dbReference type="EMBL" id="JACDTQ010000823">
    <property type="protein sequence ID" value="KAF5924945.1"/>
    <property type="molecule type" value="Genomic_DNA"/>
</dbReference>
<dbReference type="SMART" id="SM00671">
    <property type="entry name" value="SEL1"/>
    <property type="match status" value="11"/>
</dbReference>
<dbReference type="Pfam" id="PF08238">
    <property type="entry name" value="Sel1"/>
    <property type="match status" value="11"/>
</dbReference>
<dbReference type="InterPro" id="IPR006597">
    <property type="entry name" value="Sel1-like"/>
</dbReference>
<evidence type="ECO:0008006" key="5">
    <source>
        <dbReference type="Google" id="ProtNLM"/>
    </source>
</evidence>
<dbReference type="PANTHER" id="PTHR11102">
    <property type="entry name" value="SEL-1-LIKE PROTEIN"/>
    <property type="match status" value="1"/>
</dbReference>
<name>A0A7J7FA84_DICBM</name>
<gene>
    <name evidence="3" type="ORF">HPG69_008619</name>
</gene>
<dbReference type="AlphaFoldDB" id="A0A7J7FA84"/>
<comment type="similarity">
    <text evidence="1">Belongs to the sel-1 family.</text>
</comment>
<dbReference type="InterPro" id="IPR011990">
    <property type="entry name" value="TPR-like_helical_dom_sf"/>
</dbReference>
<dbReference type="GO" id="GO:0036503">
    <property type="term" value="P:ERAD pathway"/>
    <property type="evidence" value="ECO:0007669"/>
    <property type="project" value="TreeGrafter"/>
</dbReference>
<evidence type="ECO:0000313" key="4">
    <source>
        <dbReference type="Proteomes" id="UP000551758"/>
    </source>
</evidence>
<evidence type="ECO:0000256" key="2">
    <source>
        <dbReference type="SAM" id="Phobius"/>
    </source>
</evidence>
<proteinExistence type="inferred from homology"/>
<protein>
    <recommendedName>
        <fullName evidence="5">Protein sel-1 homolog 2</fullName>
    </recommendedName>
</protein>
<feature type="transmembrane region" description="Helical" evidence="2">
    <location>
        <begin position="717"/>
        <end position="734"/>
    </location>
</feature>